<feature type="region of interest" description="Disordered" evidence="1">
    <location>
        <begin position="452"/>
        <end position="553"/>
    </location>
</feature>
<proteinExistence type="predicted"/>
<dbReference type="Proteomes" id="UP001281761">
    <property type="component" value="Unassembled WGS sequence"/>
</dbReference>
<evidence type="ECO:0000313" key="2">
    <source>
        <dbReference type="EMBL" id="KAK2943637.1"/>
    </source>
</evidence>
<dbReference type="EMBL" id="JARBJD010000335">
    <property type="protein sequence ID" value="KAK2943637.1"/>
    <property type="molecule type" value="Genomic_DNA"/>
</dbReference>
<accession>A0ABQ9WVW7</accession>
<feature type="compositionally biased region" description="Pro residues" evidence="1">
    <location>
        <begin position="302"/>
        <end position="335"/>
    </location>
</feature>
<reference evidence="2 3" key="1">
    <citation type="journal article" date="2022" name="bioRxiv">
        <title>Genomics of Preaxostyla Flagellates Illuminates Evolutionary Transitions and the Path Towards Mitochondrial Loss.</title>
        <authorList>
            <person name="Novak L.V.F."/>
            <person name="Treitli S.C."/>
            <person name="Pyrih J."/>
            <person name="Halakuc P."/>
            <person name="Pipaliya S.V."/>
            <person name="Vacek V."/>
            <person name="Brzon O."/>
            <person name="Soukal P."/>
            <person name="Eme L."/>
            <person name="Dacks J.B."/>
            <person name="Karnkowska A."/>
            <person name="Elias M."/>
            <person name="Hampl V."/>
        </authorList>
    </citation>
    <scope>NUCLEOTIDE SEQUENCE [LARGE SCALE GENOMIC DNA]</scope>
    <source>
        <strain evidence="2">NAU3</strain>
        <tissue evidence="2">Gut</tissue>
    </source>
</reference>
<feature type="compositionally biased region" description="Pro residues" evidence="1">
    <location>
        <begin position="452"/>
        <end position="471"/>
    </location>
</feature>
<sequence>MTDFDTQQSSSTDSPCPDCSAILDWYEEKLESEHEIVVVYQSLVATVQFQPMSDVALEAKAVQFLESVFGRTTDESSTNFLQSILVLLSSTSRTITIAAMNLLRSLFIRNSHKVKLALVKADLLPRLINILHPLSLSFVDAIDIRTGLLTFIDMSVWLATPHYLTQQGIEDRNEQQDVLETKQTGSCERFGRFLTYFEQITLFVCGLCRLWHHLIVLDPCSVATHSPLRLPHHPHPPTPLCLSLTTHTLPLPLPLPHHPHPPTPLCLSLTTHTLPLPLPLPHHPHPPSPLCLSLTTHTLPLPLPLPHHPHPPTPSASPSPPTPPTPSASPSPPTPSHSLCLSLTIHTLPLPLPLPHHPHPPSPLCLSLTTHTLPSPLCLSLTTHTLPLPSASPSPPTPSHSLCLSLTTHTLPLPLCVSLTTHTLPLPLRLPHHPHPPTPLCLSLTTHTLPLPLPLPHHPHPPTPSASPSPSTPSHSLCLSLTTHTLPLPSASPSPPTPSHSLCLSLTTYTSHSSLPLPHHPHPPTPSASPSPPTPSLSPLPLPHNPPRATDEK</sequence>
<name>A0ABQ9WVW7_9EUKA</name>
<feature type="region of interest" description="Disordered" evidence="1">
    <location>
        <begin position="302"/>
        <end position="336"/>
    </location>
</feature>
<dbReference type="PRINTS" id="PR01217">
    <property type="entry name" value="PRICHEXTENSN"/>
</dbReference>
<feature type="compositionally biased region" description="Low complexity" evidence="1">
    <location>
        <begin position="472"/>
        <end position="489"/>
    </location>
</feature>
<organism evidence="2 3">
    <name type="scientific">Blattamonas nauphoetae</name>
    <dbReference type="NCBI Taxonomy" id="2049346"/>
    <lineage>
        <taxon>Eukaryota</taxon>
        <taxon>Metamonada</taxon>
        <taxon>Preaxostyla</taxon>
        <taxon>Oxymonadida</taxon>
        <taxon>Blattamonas</taxon>
    </lineage>
</organism>
<feature type="compositionally biased region" description="Pro residues" evidence="1">
    <location>
        <begin position="523"/>
        <end position="546"/>
    </location>
</feature>
<gene>
    <name evidence="2" type="ORF">BLNAU_21427</name>
</gene>
<comment type="caution">
    <text evidence="2">The sequence shown here is derived from an EMBL/GenBank/DDBJ whole genome shotgun (WGS) entry which is preliminary data.</text>
</comment>
<keyword evidence="3" id="KW-1185">Reference proteome</keyword>
<evidence type="ECO:0000256" key="1">
    <source>
        <dbReference type="SAM" id="MobiDB-lite"/>
    </source>
</evidence>
<protein>
    <submittedName>
        <fullName evidence="2">Uncharacterized protein</fullName>
    </submittedName>
</protein>
<feature type="compositionally biased region" description="Low complexity" evidence="1">
    <location>
        <begin position="499"/>
        <end position="517"/>
    </location>
</feature>
<evidence type="ECO:0000313" key="3">
    <source>
        <dbReference type="Proteomes" id="UP001281761"/>
    </source>
</evidence>